<name>A0A8H4QXL5_9AGAR</name>
<feature type="compositionally biased region" description="Polar residues" evidence="2">
    <location>
        <begin position="24"/>
        <end position="37"/>
    </location>
</feature>
<keyword evidence="1" id="KW-0479">Metal-binding</keyword>
<dbReference type="Proteomes" id="UP000521872">
    <property type="component" value="Unassembled WGS sequence"/>
</dbReference>
<keyword evidence="5" id="KW-1185">Reference proteome</keyword>
<dbReference type="SUPFAM" id="SSF56112">
    <property type="entry name" value="Protein kinase-like (PK-like)"/>
    <property type="match status" value="1"/>
</dbReference>
<keyword evidence="1" id="KW-0862">Zinc</keyword>
<dbReference type="PANTHER" id="PTHR38248">
    <property type="entry name" value="FUNK1 6"/>
    <property type="match status" value="1"/>
</dbReference>
<dbReference type="Gene3D" id="1.10.510.10">
    <property type="entry name" value="Transferase(Phosphotransferase) domain 1"/>
    <property type="match status" value="1"/>
</dbReference>
<reference evidence="4 5" key="1">
    <citation type="submission" date="2019-12" db="EMBL/GenBank/DDBJ databases">
        <authorList>
            <person name="Floudas D."/>
            <person name="Bentzer J."/>
            <person name="Ahren D."/>
            <person name="Johansson T."/>
            <person name="Persson P."/>
            <person name="Tunlid A."/>
        </authorList>
    </citation>
    <scope>NUCLEOTIDE SEQUENCE [LARGE SCALE GENOMIC DNA]</scope>
    <source>
        <strain evidence="4 5">CBS 102.39</strain>
    </source>
</reference>
<protein>
    <recommendedName>
        <fullName evidence="3">C3H1-type domain-containing protein</fullName>
    </recommendedName>
</protein>
<accession>A0A8H4QXL5</accession>
<dbReference type="InterPro" id="IPR040976">
    <property type="entry name" value="Pkinase_fungal"/>
</dbReference>
<comment type="caution">
    <text evidence="4">The sequence shown here is derived from an EMBL/GenBank/DDBJ whole genome shotgun (WGS) entry which is preliminary data.</text>
</comment>
<evidence type="ECO:0000256" key="1">
    <source>
        <dbReference type="PROSITE-ProRule" id="PRU00723"/>
    </source>
</evidence>
<evidence type="ECO:0000313" key="5">
    <source>
        <dbReference type="Proteomes" id="UP000521872"/>
    </source>
</evidence>
<dbReference type="GO" id="GO:0008270">
    <property type="term" value="F:zinc ion binding"/>
    <property type="evidence" value="ECO:0007669"/>
    <property type="project" value="UniProtKB-KW"/>
</dbReference>
<gene>
    <name evidence="4" type="ORF">D9613_004766</name>
</gene>
<feature type="region of interest" description="Disordered" evidence="2">
    <location>
        <begin position="702"/>
        <end position="737"/>
    </location>
</feature>
<evidence type="ECO:0000259" key="3">
    <source>
        <dbReference type="PROSITE" id="PS50103"/>
    </source>
</evidence>
<keyword evidence="1" id="KW-0863">Zinc-finger</keyword>
<dbReference type="SMART" id="SM00356">
    <property type="entry name" value="ZnF_C3H1"/>
    <property type="match status" value="1"/>
</dbReference>
<dbReference type="AlphaFoldDB" id="A0A8H4QXL5"/>
<feature type="domain" description="C3H1-type" evidence="3">
    <location>
        <begin position="1"/>
        <end position="25"/>
    </location>
</feature>
<dbReference type="InterPro" id="IPR000571">
    <property type="entry name" value="Znf_CCCH"/>
</dbReference>
<feature type="region of interest" description="Disordered" evidence="2">
    <location>
        <begin position="18"/>
        <end position="58"/>
    </location>
</feature>
<feature type="zinc finger region" description="C3H1-type" evidence="1">
    <location>
        <begin position="1"/>
        <end position="25"/>
    </location>
</feature>
<dbReference type="PANTHER" id="PTHR38248:SF2">
    <property type="entry name" value="FUNK1 11"/>
    <property type="match status" value="1"/>
</dbReference>
<dbReference type="InterPro" id="IPR011009">
    <property type="entry name" value="Kinase-like_dom_sf"/>
</dbReference>
<dbReference type="Pfam" id="PF00642">
    <property type="entry name" value="zf-CCCH"/>
    <property type="match status" value="1"/>
</dbReference>
<evidence type="ECO:0000256" key="2">
    <source>
        <dbReference type="SAM" id="MobiDB-lite"/>
    </source>
</evidence>
<organism evidence="4 5">
    <name type="scientific">Agrocybe pediades</name>
    <dbReference type="NCBI Taxonomy" id="84607"/>
    <lineage>
        <taxon>Eukaryota</taxon>
        <taxon>Fungi</taxon>
        <taxon>Dikarya</taxon>
        <taxon>Basidiomycota</taxon>
        <taxon>Agaricomycotina</taxon>
        <taxon>Agaricomycetes</taxon>
        <taxon>Agaricomycetidae</taxon>
        <taxon>Agaricales</taxon>
        <taxon>Agaricineae</taxon>
        <taxon>Strophariaceae</taxon>
        <taxon>Agrocybe</taxon>
    </lineage>
</organism>
<evidence type="ECO:0000313" key="4">
    <source>
        <dbReference type="EMBL" id="KAF4619352.1"/>
    </source>
</evidence>
<feature type="region of interest" description="Disordered" evidence="2">
    <location>
        <begin position="178"/>
        <end position="198"/>
    </location>
</feature>
<dbReference type="Pfam" id="PF17667">
    <property type="entry name" value="Pkinase_fungal"/>
    <property type="match status" value="1"/>
</dbReference>
<sequence length="737" mass="83472">MVVCQFFLRGNCRFGERCRKEHPMSSNPTSVLSSTKPTEGRESRDEDEDAVPLPSPPISQAKISEEMEGKWVGPMPAQQFIDSFFDSNNPPREKLDGYVRNWKTHSKSVGTFSDATEMCNRVQGLITTSEAAPGMKVYRVLPQYNAIDYSPSETTLALYADGDPLHLESMQLCITTKLSTPPKQKQKQNEHSNGDDSHKEYCEISADLEDGTEGCALCKDELVSHAKALLNYQHRTHVFIVHMVDPYARLIRFDRDGAIVSARFDYREHGEILLEFLWKFSNATSEARGRDPTVRRATVEEAALAREKLAKWFKYHKRPVYKLLIRDKELGGSTERKKMEVLVFSPVFRQLSLVGGATKGYVGYDPGTDKIVFVKDAWRSVDPSMIKETNTLRAINSAGITKGVPVLLCGDDLEGRWQSTITAEYSQKEWNIGGHFKGIGRRIQTRFVTDKVGRSIEKFKASKDFLKALFDAFRAHKVVYDKCQILHCDISVGNILVTADGKGFLNNWEQARSIENIVSGPHRDFRSGTWRFMSASLLLRPKKIHTLQDDIESFFWVPAFMILCFLKHNWTSQKKLIMESVYDECQSNVRTDGIVLGGTGKFNHLAYFLPVNDPLVVQGNKPLTVFFERCRRLVLAQHLAESGVRASELKFKTTERDFERDVYRALRDKAPSNPLTSHAAFEAAFVEALAADGWPVNDSAQGYAEEAVQTSAGKKRKADEMQDYSDEKSKKYQGRRT</sequence>
<dbReference type="EMBL" id="JAACJL010000016">
    <property type="protein sequence ID" value="KAF4619352.1"/>
    <property type="molecule type" value="Genomic_DNA"/>
</dbReference>
<feature type="compositionally biased region" description="Basic and acidic residues" evidence="2">
    <location>
        <begin position="187"/>
        <end position="198"/>
    </location>
</feature>
<dbReference type="PROSITE" id="PS50103">
    <property type="entry name" value="ZF_C3H1"/>
    <property type="match status" value="1"/>
</dbReference>
<feature type="compositionally biased region" description="Basic and acidic residues" evidence="2">
    <location>
        <begin position="717"/>
        <end position="730"/>
    </location>
</feature>
<proteinExistence type="predicted"/>
<dbReference type="Gene3D" id="4.10.1000.10">
    <property type="entry name" value="Zinc finger, CCCH-type"/>
    <property type="match status" value="1"/>
</dbReference>